<dbReference type="InterPro" id="IPR011009">
    <property type="entry name" value="Kinase-like_dom_sf"/>
</dbReference>
<evidence type="ECO:0008006" key="3">
    <source>
        <dbReference type="Google" id="ProtNLM"/>
    </source>
</evidence>
<dbReference type="EMBL" id="CAWUON010000261">
    <property type="protein sequence ID" value="CAK7275551.1"/>
    <property type="molecule type" value="Genomic_DNA"/>
</dbReference>
<name>A0ABP0E7U4_9PEZI</name>
<dbReference type="SUPFAM" id="SSF56112">
    <property type="entry name" value="Protein kinase-like (PK-like)"/>
    <property type="match status" value="1"/>
</dbReference>
<keyword evidence="2" id="KW-1185">Reference proteome</keyword>
<proteinExistence type="predicted"/>
<sequence length="93" mass="10868">MKQWERSPQYFEREGKLFDHEDSEDDTLIIPEEETLEKCFDDAAPEIDEKEATAVKVLIRRILQYDPAKRPTASELLQDPWFRGIDDAGNLTL</sequence>
<accession>A0ABP0E7U4</accession>
<dbReference type="Gene3D" id="1.10.510.10">
    <property type="entry name" value="Transferase(Phosphotransferase) domain 1"/>
    <property type="match status" value="1"/>
</dbReference>
<organism evidence="1 2">
    <name type="scientific">Sporothrix epigloea</name>
    <dbReference type="NCBI Taxonomy" id="1892477"/>
    <lineage>
        <taxon>Eukaryota</taxon>
        <taxon>Fungi</taxon>
        <taxon>Dikarya</taxon>
        <taxon>Ascomycota</taxon>
        <taxon>Pezizomycotina</taxon>
        <taxon>Sordariomycetes</taxon>
        <taxon>Sordariomycetidae</taxon>
        <taxon>Ophiostomatales</taxon>
        <taxon>Ophiostomataceae</taxon>
        <taxon>Sporothrix</taxon>
    </lineage>
</organism>
<protein>
    <recommendedName>
        <fullName evidence="3">Protein kinase domain-containing protein</fullName>
    </recommendedName>
</protein>
<evidence type="ECO:0000313" key="2">
    <source>
        <dbReference type="Proteomes" id="UP001642502"/>
    </source>
</evidence>
<comment type="caution">
    <text evidence="1">The sequence shown here is derived from an EMBL/GenBank/DDBJ whole genome shotgun (WGS) entry which is preliminary data.</text>
</comment>
<gene>
    <name evidence="1" type="ORF">SEPCBS119000_006742</name>
</gene>
<dbReference type="Proteomes" id="UP001642502">
    <property type="component" value="Unassembled WGS sequence"/>
</dbReference>
<reference evidence="1 2" key="1">
    <citation type="submission" date="2024-01" db="EMBL/GenBank/DDBJ databases">
        <authorList>
            <person name="Allen C."/>
            <person name="Tagirdzhanova G."/>
        </authorList>
    </citation>
    <scope>NUCLEOTIDE SEQUENCE [LARGE SCALE GENOMIC DNA]</scope>
    <source>
        <strain evidence="1 2">CBS 119000</strain>
    </source>
</reference>
<evidence type="ECO:0000313" key="1">
    <source>
        <dbReference type="EMBL" id="CAK7275551.1"/>
    </source>
</evidence>